<proteinExistence type="predicted"/>
<reference evidence="3" key="1">
    <citation type="submission" date="2020-11" db="EMBL/GenBank/DDBJ databases">
        <authorList>
            <person name="Whiteford S."/>
        </authorList>
    </citation>
    <scope>NUCLEOTIDE SEQUENCE</scope>
</reference>
<comment type="caution">
    <text evidence="3">The sequence shown here is derived from an EMBL/GenBank/DDBJ whole genome shotgun (WGS) entry which is preliminary data.</text>
</comment>
<dbReference type="Proteomes" id="UP000653454">
    <property type="component" value="Unassembled WGS sequence"/>
</dbReference>
<sequence length="228" mass="25231">MPSGFCCGYRDSVAHLGCLLKRGQTGSRRSCEKGQHHCLRRTRGGGNSLLKIMTCGTECLSLGSPPDSILHMPPPPLPAFLASAANLTPPCRAARCPPSPNTEENALFPGVEYHELPRHGEEPASNDDTWFLVLITCCVAVLCIAALLALFLLKCRQRARRLQERHRQVQWFKRTVRRRGFRLESVMGGTDPRGTRHFVADTYPHDETETITTSASSPHSTSLGRQKT</sequence>
<gene>
    <name evidence="3" type="ORF">PLXY2_LOCUS15622</name>
</gene>
<feature type="transmembrane region" description="Helical" evidence="2">
    <location>
        <begin position="130"/>
        <end position="153"/>
    </location>
</feature>
<dbReference type="AlphaFoldDB" id="A0A8S4G9M5"/>
<keyword evidence="2" id="KW-0812">Transmembrane</keyword>
<evidence type="ECO:0000313" key="3">
    <source>
        <dbReference type="EMBL" id="CAG9137376.1"/>
    </source>
</evidence>
<dbReference type="EMBL" id="CAJHNJ030000219">
    <property type="protein sequence ID" value="CAG9137376.1"/>
    <property type="molecule type" value="Genomic_DNA"/>
</dbReference>
<feature type="region of interest" description="Disordered" evidence="1">
    <location>
        <begin position="208"/>
        <end position="228"/>
    </location>
</feature>
<evidence type="ECO:0000256" key="1">
    <source>
        <dbReference type="SAM" id="MobiDB-lite"/>
    </source>
</evidence>
<keyword evidence="2" id="KW-1133">Transmembrane helix</keyword>
<name>A0A8S4G9M5_PLUXY</name>
<evidence type="ECO:0000313" key="4">
    <source>
        <dbReference type="Proteomes" id="UP000653454"/>
    </source>
</evidence>
<organism evidence="3 4">
    <name type="scientific">Plutella xylostella</name>
    <name type="common">Diamondback moth</name>
    <name type="synonym">Plutella maculipennis</name>
    <dbReference type="NCBI Taxonomy" id="51655"/>
    <lineage>
        <taxon>Eukaryota</taxon>
        <taxon>Metazoa</taxon>
        <taxon>Ecdysozoa</taxon>
        <taxon>Arthropoda</taxon>
        <taxon>Hexapoda</taxon>
        <taxon>Insecta</taxon>
        <taxon>Pterygota</taxon>
        <taxon>Neoptera</taxon>
        <taxon>Endopterygota</taxon>
        <taxon>Lepidoptera</taxon>
        <taxon>Glossata</taxon>
        <taxon>Ditrysia</taxon>
        <taxon>Yponomeutoidea</taxon>
        <taxon>Plutellidae</taxon>
        <taxon>Plutella</taxon>
    </lineage>
</organism>
<feature type="compositionally biased region" description="Polar residues" evidence="1">
    <location>
        <begin position="210"/>
        <end position="228"/>
    </location>
</feature>
<keyword evidence="2" id="KW-0472">Membrane</keyword>
<protein>
    <submittedName>
        <fullName evidence="3">(diamondback moth) hypothetical protein</fullName>
    </submittedName>
</protein>
<accession>A0A8S4G9M5</accession>
<keyword evidence="4" id="KW-1185">Reference proteome</keyword>
<evidence type="ECO:0000256" key="2">
    <source>
        <dbReference type="SAM" id="Phobius"/>
    </source>
</evidence>